<evidence type="ECO:0000256" key="1">
    <source>
        <dbReference type="ARBA" id="ARBA00004191"/>
    </source>
</evidence>
<evidence type="ECO:0000256" key="6">
    <source>
        <dbReference type="RuleBase" id="RU365009"/>
    </source>
</evidence>
<organism evidence="8 9">
    <name type="scientific">Meripilus lineatus</name>
    <dbReference type="NCBI Taxonomy" id="2056292"/>
    <lineage>
        <taxon>Eukaryota</taxon>
        <taxon>Fungi</taxon>
        <taxon>Dikarya</taxon>
        <taxon>Basidiomycota</taxon>
        <taxon>Agaricomycotina</taxon>
        <taxon>Agaricomycetes</taxon>
        <taxon>Polyporales</taxon>
        <taxon>Meripilaceae</taxon>
        <taxon>Meripilus</taxon>
    </lineage>
</organism>
<proteinExistence type="inferred from homology"/>
<keyword evidence="4 6" id="KW-0964">Secreted</keyword>
<evidence type="ECO:0000256" key="4">
    <source>
        <dbReference type="ARBA" id="ARBA00022525"/>
    </source>
</evidence>
<name>A0AAD5V0I5_9APHY</name>
<evidence type="ECO:0000256" key="5">
    <source>
        <dbReference type="ARBA" id="ARBA00023157"/>
    </source>
</evidence>
<dbReference type="GO" id="GO:0005199">
    <property type="term" value="F:structural constituent of cell wall"/>
    <property type="evidence" value="ECO:0007669"/>
    <property type="project" value="InterPro"/>
</dbReference>
<comment type="similarity">
    <text evidence="2 6">Belongs to the fungal hydrophobin family.</text>
</comment>
<evidence type="ECO:0000256" key="7">
    <source>
        <dbReference type="SAM" id="MobiDB-lite"/>
    </source>
</evidence>
<comment type="caution">
    <text evidence="8">The sequence shown here is derived from an EMBL/GenBank/DDBJ whole genome shotgun (WGS) entry which is preliminary data.</text>
</comment>
<evidence type="ECO:0000256" key="2">
    <source>
        <dbReference type="ARBA" id="ARBA00010446"/>
    </source>
</evidence>
<dbReference type="AlphaFoldDB" id="A0AAD5V0I5"/>
<keyword evidence="6" id="KW-0732">Signal</keyword>
<dbReference type="GO" id="GO:0009277">
    <property type="term" value="C:fungal-type cell wall"/>
    <property type="evidence" value="ECO:0007669"/>
    <property type="project" value="InterPro"/>
</dbReference>
<dbReference type="EMBL" id="JANAWD010000317">
    <property type="protein sequence ID" value="KAJ3481516.1"/>
    <property type="molecule type" value="Genomic_DNA"/>
</dbReference>
<keyword evidence="9" id="KW-1185">Reference proteome</keyword>
<feature type="region of interest" description="Disordered" evidence="7">
    <location>
        <begin position="26"/>
        <end position="47"/>
    </location>
</feature>
<sequence length="104" mass="10514">MLTRFTTSFVAVSLLFASFVVASPQGTTGSTCNANQPRATPPQARQLPGSALDANLADVLEKVATGCTPVANLDSTCKSNSVCCAQGAPSGPLPLNVGVTCTDL</sequence>
<dbReference type="Proteomes" id="UP001212997">
    <property type="component" value="Unassembled WGS sequence"/>
</dbReference>
<keyword evidence="3 6" id="KW-0134">Cell wall</keyword>
<evidence type="ECO:0000313" key="8">
    <source>
        <dbReference type="EMBL" id="KAJ3481516.1"/>
    </source>
</evidence>
<protein>
    <recommendedName>
        <fullName evidence="6">Hydrophobin</fullName>
    </recommendedName>
</protein>
<gene>
    <name evidence="8" type="ORF">NLI96_g7609</name>
</gene>
<feature type="signal peptide" evidence="6">
    <location>
        <begin position="1"/>
        <end position="22"/>
    </location>
</feature>
<feature type="compositionally biased region" description="Polar residues" evidence="7">
    <location>
        <begin position="26"/>
        <end position="38"/>
    </location>
</feature>
<keyword evidence="5 6" id="KW-1015">Disulfide bond</keyword>
<dbReference type="InterPro" id="IPR001338">
    <property type="entry name" value="Class_I_Hydrophobin"/>
</dbReference>
<reference evidence="8" key="1">
    <citation type="submission" date="2022-07" db="EMBL/GenBank/DDBJ databases">
        <title>Genome Sequence of Physisporinus lineatus.</title>
        <authorList>
            <person name="Buettner E."/>
        </authorList>
    </citation>
    <scope>NUCLEOTIDE SEQUENCE</scope>
    <source>
        <strain evidence="8">VT162</strain>
    </source>
</reference>
<accession>A0AAD5V0I5</accession>
<evidence type="ECO:0000313" key="9">
    <source>
        <dbReference type="Proteomes" id="UP001212997"/>
    </source>
</evidence>
<comment type="subcellular location">
    <subcellularLocation>
        <location evidence="1 6">Secreted</location>
        <location evidence="1 6">Cell wall</location>
    </subcellularLocation>
</comment>
<dbReference type="Pfam" id="PF01185">
    <property type="entry name" value="Hydrophobin"/>
    <property type="match status" value="1"/>
</dbReference>
<evidence type="ECO:0000256" key="3">
    <source>
        <dbReference type="ARBA" id="ARBA00022512"/>
    </source>
</evidence>
<feature type="chain" id="PRO_5041781787" description="Hydrophobin" evidence="6">
    <location>
        <begin position="23"/>
        <end position="104"/>
    </location>
</feature>